<protein>
    <submittedName>
        <fullName evidence="1">Uncharacterized protein</fullName>
    </submittedName>
</protein>
<organism evidence="1 2">
    <name type="scientific">Armillaria luteobubalina</name>
    <dbReference type="NCBI Taxonomy" id="153913"/>
    <lineage>
        <taxon>Eukaryota</taxon>
        <taxon>Fungi</taxon>
        <taxon>Dikarya</taxon>
        <taxon>Basidiomycota</taxon>
        <taxon>Agaricomycotina</taxon>
        <taxon>Agaricomycetes</taxon>
        <taxon>Agaricomycetidae</taxon>
        <taxon>Agaricales</taxon>
        <taxon>Marasmiineae</taxon>
        <taxon>Physalacriaceae</taxon>
        <taxon>Armillaria</taxon>
    </lineage>
</organism>
<dbReference type="AlphaFoldDB" id="A0AA39Q000"/>
<reference evidence="1" key="1">
    <citation type="submission" date="2023-06" db="EMBL/GenBank/DDBJ databases">
        <authorList>
            <consortium name="Lawrence Berkeley National Laboratory"/>
            <person name="Ahrendt S."/>
            <person name="Sahu N."/>
            <person name="Indic B."/>
            <person name="Wong-Bajracharya J."/>
            <person name="Merenyi Z."/>
            <person name="Ke H.-M."/>
            <person name="Monk M."/>
            <person name="Kocsube S."/>
            <person name="Drula E."/>
            <person name="Lipzen A."/>
            <person name="Balint B."/>
            <person name="Henrissat B."/>
            <person name="Andreopoulos B."/>
            <person name="Martin F.M."/>
            <person name="Harder C.B."/>
            <person name="Rigling D."/>
            <person name="Ford K.L."/>
            <person name="Foster G.D."/>
            <person name="Pangilinan J."/>
            <person name="Papanicolaou A."/>
            <person name="Barry K."/>
            <person name="LaButti K."/>
            <person name="Viragh M."/>
            <person name="Koriabine M."/>
            <person name="Yan M."/>
            <person name="Riley R."/>
            <person name="Champramary S."/>
            <person name="Plett K.L."/>
            <person name="Tsai I.J."/>
            <person name="Slot J."/>
            <person name="Sipos G."/>
            <person name="Plett J."/>
            <person name="Nagy L.G."/>
            <person name="Grigoriev I.V."/>
        </authorList>
    </citation>
    <scope>NUCLEOTIDE SEQUENCE</scope>
    <source>
        <strain evidence="1">HWK02</strain>
    </source>
</reference>
<dbReference type="Proteomes" id="UP001175228">
    <property type="component" value="Unassembled WGS sequence"/>
</dbReference>
<name>A0AA39Q000_9AGAR</name>
<evidence type="ECO:0000313" key="1">
    <source>
        <dbReference type="EMBL" id="KAK0492861.1"/>
    </source>
</evidence>
<keyword evidence="2" id="KW-1185">Reference proteome</keyword>
<dbReference type="EMBL" id="JAUEPU010000027">
    <property type="protein sequence ID" value="KAK0492861.1"/>
    <property type="molecule type" value="Genomic_DNA"/>
</dbReference>
<proteinExistence type="predicted"/>
<comment type="caution">
    <text evidence="1">The sequence shown here is derived from an EMBL/GenBank/DDBJ whole genome shotgun (WGS) entry which is preliminary data.</text>
</comment>
<accession>A0AA39Q000</accession>
<sequence length="96" mass="11114">MYHLYLVLKACLDTDPRAVIIDEELDLAVGRKVLDPGKASEYIKKLETAAENIVRAFEKQATEVAGEWDQERFEHLLAEWMVACDQPFEEVKQKEF</sequence>
<gene>
    <name evidence="1" type="ORF">EDD18DRAFT_1357236</name>
</gene>
<evidence type="ECO:0000313" key="2">
    <source>
        <dbReference type="Proteomes" id="UP001175228"/>
    </source>
</evidence>